<keyword evidence="5 7" id="KW-0456">Lyase</keyword>
<name>A0A6C1DNV9_SACPS</name>
<dbReference type="EMBL" id="CP048985">
    <property type="protein sequence ID" value="QID78722.1"/>
    <property type="molecule type" value="Genomic_DNA"/>
</dbReference>
<keyword evidence="7" id="KW-0862">Zinc</keyword>
<evidence type="ECO:0000256" key="6">
    <source>
        <dbReference type="ARBA" id="ARBA00081568"/>
    </source>
</evidence>
<evidence type="ECO:0000256" key="3">
    <source>
        <dbReference type="ARBA" id="ARBA00023128"/>
    </source>
</evidence>
<keyword evidence="7" id="KW-0479">Metal-binding</keyword>
<keyword evidence="8" id="KW-0830">Ubiquinone</keyword>
<keyword evidence="4 7" id="KW-0472">Membrane</keyword>
<sequence>MLRLSLLRSTATLPVKCQRRGLILPAAAMYTLGSLIFGKEARLADAMERGELHNKNVDYAKEAEERTELRIRALANTRPMEPRYNGHVPLHRYEKLLLFAISGWNSFFHPEDGYNIVQLGEATALPVFLENLKQTMLSDSSGRRILKEQPNITTEILHMDKLAKLPHNTFGYVYYQWLKRENVSPDTRAPVKFIDDPMHAYIFKRYRQCHDFYHAITNMPIIIEGEITIKALEGANLGVPMAILGGILAPLRLKKVQRKRLYNIYLPWAVRTGLSCKPLINVYWEEMLEKDVTALRKELKITLPPDLRTMRKERAALRKEIDAKYNSQKRATTPA</sequence>
<protein>
    <recommendedName>
        <fullName evidence="6">4-hydroxy-3-methoxy-5-polyprenylbenzoate decarboxylase</fullName>
    </recommendedName>
</protein>
<comment type="similarity">
    <text evidence="7">Belongs to the COQ4 family.</text>
</comment>
<evidence type="ECO:0000256" key="7">
    <source>
        <dbReference type="HAMAP-Rule" id="MF_03111"/>
    </source>
</evidence>
<comment type="pathway">
    <text evidence="7">Cofactor biosynthesis; ubiquinone biosynthesis.</text>
</comment>
<evidence type="ECO:0000313" key="8">
    <source>
        <dbReference type="EMBL" id="QID78722.1"/>
    </source>
</evidence>
<dbReference type="SMR" id="A0A6C1DNV9"/>
<comment type="subunit">
    <text evidence="7">Component of a multi-subunit COQ enzyme complex, composed of at least COQ3, COQ4, COQ5, COQ6, COQ7 and COQ9. Interacts with COQ3.</text>
</comment>
<dbReference type="OrthoDB" id="4249at2759"/>
<dbReference type="Pfam" id="PF05019">
    <property type="entry name" value="Coq4"/>
    <property type="match status" value="1"/>
</dbReference>
<keyword evidence="1 7" id="KW-0831">Ubiquinone biosynthesis</keyword>
<feature type="binding site" evidence="7">
    <location>
        <position position="226"/>
    </location>
    <ligand>
        <name>Zn(2+)</name>
        <dbReference type="ChEBI" id="CHEBI:29105"/>
    </ligand>
</feature>
<keyword evidence="2 7" id="KW-0999">Mitochondrion inner membrane</keyword>
<evidence type="ECO:0000256" key="5">
    <source>
        <dbReference type="ARBA" id="ARBA00023239"/>
    </source>
</evidence>
<dbReference type="PANTHER" id="PTHR12922:SF7">
    <property type="entry name" value="UBIQUINONE BIOSYNTHESIS PROTEIN COQ4 HOMOLOG, MITOCHONDRIAL"/>
    <property type="match status" value="1"/>
</dbReference>
<keyword evidence="3 7" id="KW-0496">Mitochondrion</keyword>
<evidence type="ECO:0000256" key="2">
    <source>
        <dbReference type="ARBA" id="ARBA00022792"/>
    </source>
</evidence>
<dbReference type="UniPathway" id="UPA00232"/>
<comment type="cofactor">
    <cofactor evidence="7">
        <name>Zn(2+)</name>
        <dbReference type="ChEBI" id="CHEBI:29105"/>
    </cofactor>
</comment>
<dbReference type="Proteomes" id="UP000501346">
    <property type="component" value="Chromosome ScIV"/>
</dbReference>
<proteinExistence type="inferred from homology"/>
<keyword evidence="9" id="KW-1185">Reference proteome</keyword>
<comment type="subcellular location">
    <subcellularLocation>
        <location evidence="7">Mitochondrion inner membrane</location>
        <topology evidence="7">Peripheral membrane protein</topology>
        <orientation evidence="7">Matrix side</orientation>
    </subcellularLocation>
</comment>
<evidence type="ECO:0000313" key="9">
    <source>
        <dbReference type="Proteomes" id="UP000501346"/>
    </source>
</evidence>
<feature type="binding site" evidence="7">
    <location>
        <position position="211"/>
    </location>
    <ligand>
        <name>Zn(2+)</name>
        <dbReference type="ChEBI" id="CHEBI:29105"/>
    </ligand>
</feature>
<dbReference type="GO" id="GO:0031314">
    <property type="term" value="C:extrinsic component of mitochondrial inner membrane"/>
    <property type="evidence" value="ECO:0007669"/>
    <property type="project" value="UniProtKB-UniRule"/>
</dbReference>
<dbReference type="HAMAP" id="MF_03111">
    <property type="entry name" value="Coq4"/>
    <property type="match status" value="1"/>
</dbReference>
<accession>A0A6C1DNV9</accession>
<comment type="function">
    <text evidence="7">Lyase that catalyzes the C1-decarboxylation of 4-hydroxy-3-methoxy-5-(all-trans-hexaprenyl)benzoic acid into 2-methoxy-6-(all-trans-hexaprenyl)phenol during ubiquinone biosynthesis.</text>
</comment>
<feature type="binding site" evidence="7">
    <location>
        <position position="210"/>
    </location>
    <ligand>
        <name>Zn(2+)</name>
        <dbReference type="ChEBI" id="CHEBI:29105"/>
    </ligand>
</feature>
<dbReference type="GO" id="GO:0008270">
    <property type="term" value="F:zinc ion binding"/>
    <property type="evidence" value="ECO:0007669"/>
    <property type="project" value="UniProtKB-UniRule"/>
</dbReference>
<organism evidence="8 9">
    <name type="scientific">Saccharomyces pastorianus</name>
    <name type="common">Lager yeast</name>
    <name type="synonym">Saccharomyces cerevisiae x Saccharomyces eubayanus</name>
    <dbReference type="NCBI Taxonomy" id="27292"/>
    <lineage>
        <taxon>Eukaryota</taxon>
        <taxon>Fungi</taxon>
        <taxon>Dikarya</taxon>
        <taxon>Ascomycota</taxon>
        <taxon>Saccharomycotina</taxon>
        <taxon>Saccharomycetes</taxon>
        <taxon>Saccharomycetales</taxon>
        <taxon>Saccharomycetaceae</taxon>
        <taxon>Saccharomyces</taxon>
    </lineage>
</organism>
<comment type="catalytic activity">
    <reaction evidence="7">
        <text>4-hydroxy-3-methoxy-5-(all-trans-hexaprenyl)benzoate + H(+) = 2-methoxy-6-(all-trans-hexaprenyl)phenol + CO2</text>
        <dbReference type="Rhea" id="RHEA:44768"/>
        <dbReference type="ChEBI" id="CHEBI:1109"/>
        <dbReference type="ChEBI" id="CHEBI:15378"/>
        <dbReference type="ChEBI" id="CHEBI:16526"/>
        <dbReference type="ChEBI" id="CHEBI:57916"/>
        <dbReference type="EC" id="4.1.1.130"/>
    </reaction>
</comment>
<dbReference type="AlphaFoldDB" id="A0A6C1DNV9"/>
<dbReference type="InterPro" id="IPR007715">
    <property type="entry name" value="Coq4"/>
</dbReference>
<reference evidence="8 9" key="1">
    <citation type="journal article" date="2019" name="BMC Genomics">
        <title>Chromosome level assembly and comparative genome analysis confirm lager-brewing yeasts originated from a single hybridization.</title>
        <authorList>
            <person name="Salazar A.N."/>
            <person name="Gorter de Vries A.R."/>
            <person name="van den Broek M."/>
            <person name="Brouwers N."/>
            <person name="de la Torre Cortes P."/>
            <person name="Kuijpers N.G.A."/>
            <person name="Daran J.G."/>
            <person name="Abeel T."/>
        </authorList>
    </citation>
    <scope>NUCLEOTIDE SEQUENCE [LARGE SCALE GENOMIC DNA]</scope>
    <source>
        <strain evidence="8 9">CBS 1483</strain>
    </source>
</reference>
<feature type="binding site" evidence="7">
    <location>
        <position position="214"/>
    </location>
    <ligand>
        <name>Zn(2+)</name>
        <dbReference type="ChEBI" id="CHEBI:29105"/>
    </ligand>
</feature>
<evidence type="ECO:0000256" key="4">
    <source>
        <dbReference type="ARBA" id="ARBA00023136"/>
    </source>
</evidence>
<dbReference type="GO" id="GO:0120539">
    <property type="term" value="F:4-hydroxy-3-methoxy-5-polyprenylbenzoate decarboxylase activity"/>
    <property type="evidence" value="ECO:0007669"/>
    <property type="project" value="UniProtKB-EC"/>
</dbReference>
<dbReference type="InterPro" id="IPR027540">
    <property type="entry name" value="Coq4_euk"/>
</dbReference>
<gene>
    <name evidence="8" type="primary">COQ4_1</name>
    <name evidence="7" type="synonym">COQ4</name>
    <name evidence="8" type="ORF">GRS66_000941</name>
</gene>
<evidence type="ECO:0000256" key="1">
    <source>
        <dbReference type="ARBA" id="ARBA00022688"/>
    </source>
</evidence>
<dbReference type="PANTHER" id="PTHR12922">
    <property type="entry name" value="UBIQUINONE BIOSYNTHESIS PROTEIN"/>
    <property type="match status" value="1"/>
</dbReference>